<dbReference type="InterPro" id="IPR006222">
    <property type="entry name" value="GCVT_N"/>
</dbReference>
<dbReference type="PIRSF" id="PIRSF006487">
    <property type="entry name" value="GcvT"/>
    <property type="match status" value="1"/>
</dbReference>
<dbReference type="GO" id="GO:0016226">
    <property type="term" value="P:iron-sulfur cluster assembly"/>
    <property type="evidence" value="ECO:0007669"/>
    <property type="project" value="TreeGrafter"/>
</dbReference>
<dbReference type="AlphaFoldDB" id="A0AA35RD55"/>
<comment type="caution">
    <text evidence="5">The sequence shown here is derived from an EMBL/GenBank/DDBJ whole genome shotgun (WGS) entry which is preliminary data.</text>
</comment>
<dbReference type="SUPFAM" id="SSF103025">
    <property type="entry name" value="Folate-binding domain"/>
    <property type="match status" value="1"/>
</dbReference>
<feature type="domain" description="GCVT N-terminal" evidence="4">
    <location>
        <begin position="7"/>
        <end position="243"/>
    </location>
</feature>
<accession>A0AA35RD55</accession>
<reference evidence="5" key="1">
    <citation type="submission" date="2023-03" db="EMBL/GenBank/DDBJ databases">
        <authorList>
            <person name="Steffen K."/>
            <person name="Cardenas P."/>
        </authorList>
    </citation>
    <scope>NUCLEOTIDE SEQUENCE</scope>
</reference>
<dbReference type="InterPro" id="IPR045179">
    <property type="entry name" value="YgfZ/GcvT"/>
</dbReference>
<comment type="subcellular location">
    <subcellularLocation>
        <location evidence="1">Mitochondrion</location>
    </subcellularLocation>
</comment>
<keyword evidence="2" id="KW-0809">Transit peptide</keyword>
<dbReference type="Pfam" id="PF01571">
    <property type="entry name" value="GCV_T"/>
    <property type="match status" value="1"/>
</dbReference>
<dbReference type="InterPro" id="IPR017703">
    <property type="entry name" value="YgfZ/GCV_T_CS"/>
</dbReference>
<dbReference type="Gene3D" id="3.30.1360.120">
    <property type="entry name" value="Probable tRNA modification gtpase trme, domain 1"/>
    <property type="match status" value="1"/>
</dbReference>
<evidence type="ECO:0000313" key="6">
    <source>
        <dbReference type="Proteomes" id="UP001174909"/>
    </source>
</evidence>
<organism evidence="5 6">
    <name type="scientific">Geodia barretti</name>
    <name type="common">Barrett's horny sponge</name>
    <dbReference type="NCBI Taxonomy" id="519541"/>
    <lineage>
        <taxon>Eukaryota</taxon>
        <taxon>Metazoa</taxon>
        <taxon>Porifera</taxon>
        <taxon>Demospongiae</taxon>
        <taxon>Heteroscleromorpha</taxon>
        <taxon>Tetractinellida</taxon>
        <taxon>Astrophorina</taxon>
        <taxon>Geodiidae</taxon>
        <taxon>Geodia</taxon>
    </lineage>
</organism>
<dbReference type="InterPro" id="IPR027266">
    <property type="entry name" value="TrmE/GcvT-like"/>
</dbReference>
<evidence type="ECO:0000256" key="1">
    <source>
        <dbReference type="ARBA" id="ARBA00004173"/>
    </source>
</evidence>
<dbReference type="GO" id="GO:0005739">
    <property type="term" value="C:mitochondrion"/>
    <property type="evidence" value="ECO:0007669"/>
    <property type="project" value="UniProtKB-SubCell"/>
</dbReference>
<dbReference type="PANTHER" id="PTHR22602">
    <property type="entry name" value="TRANSFERASE CAF17, MITOCHONDRIAL-RELATED"/>
    <property type="match status" value="1"/>
</dbReference>
<keyword evidence="6" id="KW-1185">Reference proteome</keyword>
<keyword evidence="5" id="KW-0808">Transferase</keyword>
<dbReference type="Proteomes" id="UP001174909">
    <property type="component" value="Unassembled WGS sequence"/>
</dbReference>
<evidence type="ECO:0000256" key="3">
    <source>
        <dbReference type="ARBA" id="ARBA00023128"/>
    </source>
</evidence>
<evidence type="ECO:0000256" key="2">
    <source>
        <dbReference type="ARBA" id="ARBA00022946"/>
    </source>
</evidence>
<protein>
    <submittedName>
        <fullName evidence="5">Transferase At1g60990, chloroplastic</fullName>
    </submittedName>
</protein>
<dbReference type="NCBIfam" id="TIGR03317">
    <property type="entry name" value="ygfZ_signature"/>
    <property type="match status" value="1"/>
</dbReference>
<keyword evidence="3" id="KW-0496">Mitochondrion</keyword>
<proteinExistence type="predicted"/>
<dbReference type="EMBL" id="CASHTH010000938">
    <property type="protein sequence ID" value="CAI8009285.1"/>
    <property type="molecule type" value="Genomic_DNA"/>
</dbReference>
<evidence type="ECO:0000259" key="4">
    <source>
        <dbReference type="Pfam" id="PF01571"/>
    </source>
</evidence>
<dbReference type="GO" id="GO:0016740">
    <property type="term" value="F:transferase activity"/>
    <property type="evidence" value="ECO:0007669"/>
    <property type="project" value="UniProtKB-KW"/>
</dbReference>
<dbReference type="PANTHER" id="PTHR22602:SF0">
    <property type="entry name" value="TRANSFERASE CAF17, MITOCHONDRIAL-RELATED"/>
    <property type="match status" value="1"/>
</dbReference>
<name>A0AA35RD55_GEOBA</name>
<evidence type="ECO:0000313" key="5">
    <source>
        <dbReference type="EMBL" id="CAI8009285.1"/>
    </source>
</evidence>
<sequence length="363" mass="38096">MTAFATDSHTAAEFRAAVESTAVFPNQAGRLKLVGEDARDLLNRLSTNLIDPDAAPGSVVATVLTSDRGRIVDLVYVAHCGDHQLLLTSPGQQQAVIEFLDKYTIMEELEVEDVSEQLTMLTVTGPEAVKVVQQVTGLDASELTTPAVRTVNVDGNDSAVSLIVPPADPATGRERMGFHLVALDAAGASSLTAALADAGAVQISADTAEVLRIARQQPLYGAEMSETYNPLEAGLIGAIDFHKGCYIGQEVIARLDTYEKVQKYLVALRFETQNDGDNVTDALDGARLVDGDGKAMGLVTSTTVVPAPGGESVIGLGYVRTVAAEIGNALDVVAENGEVPSGIKGHITARPQLFGGEKPMLGE</sequence>
<gene>
    <name evidence="5" type="ORF">GBAR_LOCUS6264</name>
</gene>